<name>A0A6N6WB04_9BURK</name>
<proteinExistence type="predicted"/>
<protein>
    <submittedName>
        <fullName evidence="1">Capsular biosynthesis protein</fullName>
    </submittedName>
</protein>
<dbReference type="SUPFAM" id="SSF53756">
    <property type="entry name" value="UDP-Glycosyltransferase/glycogen phosphorylase"/>
    <property type="match status" value="1"/>
</dbReference>
<dbReference type="OrthoDB" id="543755at2"/>
<sequence length="401" mass="45395">MILVLVDSMERYSFFRRLISPIKSEARFLFVTTEPLAHLLLIARGFQSAYVNRRQAVADKYMEEAEATNFRRSIEILSGCISEDRARKDAASVIEGIRKILSEHDIEACLLWNGQQLAGRVLTYLCDIHGIRRRVMEISNLPNKLFVDSQGVNALSTIGGNPSILDDLTMPDEQKHADWFAEYEHYKASPLPQSAVTFSKKAKRLVNYALKYPFGGACRTEFSQVRRRGRGKTMFVTEPCSLEELKQQRYMFLPLQVSSDTQIKLHSDVDNIDAIRIAAAKARDLALRLIVKIHPAETDVRAINEIVSMRKNFEFEIVTLSTNDLIRYADEVVTINSTVGLEALLYGKRVTCLGRCFYVNFDRARLLKYIHGYLTDGIDYFGGGNISARAARSVCGLSEKS</sequence>
<comment type="caution">
    <text evidence="1">The sequence shown here is derived from an EMBL/GenBank/DDBJ whole genome shotgun (WGS) entry which is preliminary data.</text>
</comment>
<organism evidence="1 2">
    <name type="scientific">Paraburkholderia madseniana</name>
    <dbReference type="NCBI Taxonomy" id="2599607"/>
    <lineage>
        <taxon>Bacteria</taxon>
        <taxon>Pseudomonadati</taxon>
        <taxon>Pseudomonadota</taxon>
        <taxon>Betaproteobacteria</taxon>
        <taxon>Burkholderiales</taxon>
        <taxon>Burkholderiaceae</taxon>
        <taxon>Paraburkholderia</taxon>
    </lineage>
</organism>
<evidence type="ECO:0000313" key="1">
    <source>
        <dbReference type="EMBL" id="KAE8757636.1"/>
    </source>
</evidence>
<dbReference type="AlphaFoldDB" id="A0A6N6WB04"/>
<accession>A0A6N6WB04</accession>
<dbReference type="EMBL" id="VOSW01000044">
    <property type="protein sequence ID" value="KAE8757636.1"/>
    <property type="molecule type" value="Genomic_DNA"/>
</dbReference>
<dbReference type="RefSeq" id="WP_154562796.1">
    <property type="nucleotide sequence ID" value="NZ_VOSW01000044.1"/>
</dbReference>
<dbReference type="Proteomes" id="UP000463700">
    <property type="component" value="Unassembled WGS sequence"/>
</dbReference>
<dbReference type="GO" id="GO:0000271">
    <property type="term" value="P:polysaccharide biosynthetic process"/>
    <property type="evidence" value="ECO:0007669"/>
    <property type="project" value="InterPro"/>
</dbReference>
<reference evidence="1 2" key="1">
    <citation type="journal article" date="2020" name="Int. J. Syst. Evol. Microbiol.">
        <title>Paraburkholderia madseniana sp. nov., a phenolic acid-degrading bacterium isolated from acidic forest soil.</title>
        <authorList>
            <person name="Wilhelm R.C."/>
            <person name="Murphy S.J.L."/>
            <person name="Feriancek N.M."/>
            <person name="Karasz D.C."/>
            <person name="DeRito C.M."/>
            <person name="Newman J.D."/>
            <person name="Buckley D.H."/>
        </authorList>
    </citation>
    <scope>NUCLEOTIDE SEQUENCE [LARGE SCALE GENOMIC DNA]</scope>
    <source>
        <strain evidence="1 2">RP11</strain>
    </source>
</reference>
<dbReference type="InterPro" id="IPR007833">
    <property type="entry name" value="Capsule_polysaccharide_synth"/>
</dbReference>
<gene>
    <name evidence="1" type="ORF">FSO04_23060</name>
</gene>
<dbReference type="GO" id="GO:0015774">
    <property type="term" value="P:polysaccharide transport"/>
    <property type="evidence" value="ECO:0007669"/>
    <property type="project" value="InterPro"/>
</dbReference>
<evidence type="ECO:0000313" key="2">
    <source>
        <dbReference type="Proteomes" id="UP000463700"/>
    </source>
</evidence>
<dbReference type="Pfam" id="PF05159">
    <property type="entry name" value="Capsule_synth"/>
    <property type="match status" value="1"/>
</dbReference>